<evidence type="ECO:0000259" key="2">
    <source>
        <dbReference type="Pfam" id="PF00487"/>
    </source>
</evidence>
<dbReference type="Pfam" id="PF00487">
    <property type="entry name" value="FA_desaturase"/>
    <property type="match status" value="1"/>
</dbReference>
<keyword evidence="4" id="KW-1185">Reference proteome</keyword>
<feature type="transmembrane region" description="Helical" evidence="1">
    <location>
        <begin position="184"/>
        <end position="203"/>
    </location>
</feature>
<feature type="domain" description="Fatty acid desaturase" evidence="2">
    <location>
        <begin position="65"/>
        <end position="304"/>
    </location>
</feature>
<sequence>KLPSIIEIKKAIPAHCFESNTLRSIYSLVKDFVIVGLLCLLVEGTWMKSFTDVLFISPQFVITPMYWFVQGTLFVAIFIIGHDTGHSSFSKHEIVNTIFGNICHTFLFCPYYMWKISHRKHHMHTCNMDRDRVFYPVRKKDRVDGLPLIKGFALGFGWFAYLIQGYKPRGVSHFNPLDPLFRHHVANCIISLVCLFLWSMCLARLQEAFGLGALVYHWGVPTFVFASYMVIITFLQHTEENTPWYSDDVWENLRGQLSTVDRHYGWCHEIIHSIGTHQIHHLFPKVPYYHLEEATVAFRKAFPELVNVSVEPIIPAFLRMFQKYATQNVVENNTQVHIYK</sequence>
<dbReference type="CDD" id="cd03507">
    <property type="entry name" value="Delta12-FADS-like"/>
    <property type="match status" value="1"/>
</dbReference>
<gene>
    <name evidence="3" type="ORF">GSLYS_00012622001</name>
</gene>
<name>A0AAV2HYG1_LYMST</name>
<dbReference type="EMBL" id="CAXITT010000313">
    <property type="protein sequence ID" value="CAL1538801.1"/>
    <property type="molecule type" value="Genomic_DNA"/>
</dbReference>
<evidence type="ECO:0000313" key="4">
    <source>
        <dbReference type="Proteomes" id="UP001497497"/>
    </source>
</evidence>
<dbReference type="AlphaFoldDB" id="A0AAV2HYG1"/>
<dbReference type="GO" id="GO:0016491">
    <property type="term" value="F:oxidoreductase activity"/>
    <property type="evidence" value="ECO:0007669"/>
    <property type="project" value="InterPro"/>
</dbReference>
<feature type="transmembrane region" description="Helical" evidence="1">
    <location>
        <begin position="25"/>
        <end position="44"/>
    </location>
</feature>
<reference evidence="3 4" key="1">
    <citation type="submission" date="2024-04" db="EMBL/GenBank/DDBJ databases">
        <authorList>
            <consortium name="Genoscope - CEA"/>
            <person name="William W."/>
        </authorList>
    </citation>
    <scope>NUCLEOTIDE SEQUENCE [LARGE SCALE GENOMIC DNA]</scope>
</reference>
<feature type="transmembrane region" description="Helical" evidence="1">
    <location>
        <begin position="94"/>
        <end position="114"/>
    </location>
</feature>
<dbReference type="InterPro" id="IPR005804">
    <property type="entry name" value="FA_desaturase_dom"/>
</dbReference>
<accession>A0AAV2HYG1</accession>
<feature type="transmembrane region" description="Helical" evidence="1">
    <location>
        <begin position="145"/>
        <end position="164"/>
    </location>
</feature>
<protein>
    <recommendedName>
        <fullName evidence="2">Fatty acid desaturase domain-containing protein</fullName>
    </recommendedName>
</protein>
<evidence type="ECO:0000256" key="1">
    <source>
        <dbReference type="SAM" id="Phobius"/>
    </source>
</evidence>
<dbReference type="GO" id="GO:0006629">
    <property type="term" value="P:lipid metabolic process"/>
    <property type="evidence" value="ECO:0007669"/>
    <property type="project" value="InterPro"/>
</dbReference>
<feature type="transmembrane region" description="Helical" evidence="1">
    <location>
        <begin position="215"/>
        <end position="235"/>
    </location>
</feature>
<dbReference type="PANTHER" id="PTHR32100">
    <property type="entry name" value="OMEGA-6 FATTY ACID DESATURASE, CHLOROPLASTIC"/>
    <property type="match status" value="1"/>
</dbReference>
<evidence type="ECO:0000313" key="3">
    <source>
        <dbReference type="EMBL" id="CAL1538801.1"/>
    </source>
</evidence>
<dbReference type="InterPro" id="IPR012171">
    <property type="entry name" value="Fatty_acid_desaturase"/>
</dbReference>
<keyword evidence="1" id="KW-0812">Transmembrane</keyword>
<keyword evidence="1" id="KW-1133">Transmembrane helix</keyword>
<feature type="transmembrane region" description="Helical" evidence="1">
    <location>
        <begin position="65"/>
        <end position="82"/>
    </location>
</feature>
<comment type="caution">
    <text evidence="3">The sequence shown here is derived from an EMBL/GenBank/DDBJ whole genome shotgun (WGS) entry which is preliminary data.</text>
</comment>
<dbReference type="Proteomes" id="UP001497497">
    <property type="component" value="Unassembled WGS sequence"/>
</dbReference>
<organism evidence="3 4">
    <name type="scientific">Lymnaea stagnalis</name>
    <name type="common">Great pond snail</name>
    <name type="synonym">Helix stagnalis</name>
    <dbReference type="NCBI Taxonomy" id="6523"/>
    <lineage>
        <taxon>Eukaryota</taxon>
        <taxon>Metazoa</taxon>
        <taxon>Spiralia</taxon>
        <taxon>Lophotrochozoa</taxon>
        <taxon>Mollusca</taxon>
        <taxon>Gastropoda</taxon>
        <taxon>Heterobranchia</taxon>
        <taxon>Euthyneura</taxon>
        <taxon>Panpulmonata</taxon>
        <taxon>Hygrophila</taxon>
        <taxon>Lymnaeoidea</taxon>
        <taxon>Lymnaeidae</taxon>
        <taxon>Lymnaea</taxon>
    </lineage>
</organism>
<proteinExistence type="predicted"/>
<feature type="non-terminal residue" evidence="3">
    <location>
        <position position="1"/>
    </location>
</feature>
<keyword evidence="1" id="KW-0472">Membrane</keyword>